<name>A0A9P8E9A5_AURME</name>
<reference evidence="1" key="2">
    <citation type="submission" date="2021-08" db="EMBL/GenBank/DDBJ databases">
        <authorList>
            <person name="Gostincar C."/>
            <person name="Sun X."/>
            <person name="Song Z."/>
            <person name="Gunde-Cimerman N."/>
        </authorList>
    </citation>
    <scope>NUCLEOTIDE SEQUENCE</scope>
    <source>
        <strain evidence="1">EXF-9911</strain>
    </source>
</reference>
<evidence type="ECO:0000313" key="1">
    <source>
        <dbReference type="EMBL" id="KAG9684428.1"/>
    </source>
</evidence>
<accession>A0A9P8E9A5</accession>
<proteinExistence type="predicted"/>
<protein>
    <submittedName>
        <fullName evidence="1">Uncharacterized protein</fullName>
    </submittedName>
</protein>
<dbReference type="EMBL" id="JAHFXF010000639">
    <property type="protein sequence ID" value="KAG9684428.1"/>
    <property type="molecule type" value="Genomic_DNA"/>
</dbReference>
<reference evidence="1" key="1">
    <citation type="journal article" date="2021" name="J Fungi (Basel)">
        <title>Virulence traits and population genomics of the black yeast Aureobasidium melanogenum.</title>
        <authorList>
            <person name="Cernosa A."/>
            <person name="Sun X."/>
            <person name="Gostincar C."/>
            <person name="Fang C."/>
            <person name="Gunde-Cimerman N."/>
            <person name="Song Z."/>
        </authorList>
    </citation>
    <scope>NUCLEOTIDE SEQUENCE</scope>
    <source>
        <strain evidence="1">EXF-9911</strain>
    </source>
</reference>
<comment type="caution">
    <text evidence="1">The sequence shown here is derived from an EMBL/GenBank/DDBJ whole genome shotgun (WGS) entry which is preliminary data.</text>
</comment>
<dbReference type="OrthoDB" id="10470352at2759"/>
<gene>
    <name evidence="1" type="ORF">KCU76_g12428</name>
</gene>
<feature type="non-terminal residue" evidence="1">
    <location>
        <position position="112"/>
    </location>
</feature>
<organism evidence="1 2">
    <name type="scientific">Aureobasidium melanogenum</name>
    <name type="common">Aureobasidium pullulans var. melanogenum</name>
    <dbReference type="NCBI Taxonomy" id="46634"/>
    <lineage>
        <taxon>Eukaryota</taxon>
        <taxon>Fungi</taxon>
        <taxon>Dikarya</taxon>
        <taxon>Ascomycota</taxon>
        <taxon>Pezizomycotina</taxon>
        <taxon>Dothideomycetes</taxon>
        <taxon>Dothideomycetidae</taxon>
        <taxon>Dothideales</taxon>
        <taxon>Saccotheciaceae</taxon>
        <taxon>Aureobasidium</taxon>
    </lineage>
</organism>
<evidence type="ECO:0000313" key="2">
    <source>
        <dbReference type="Proteomes" id="UP000779574"/>
    </source>
</evidence>
<sequence>MAMKTAEIGGMRVLTGQHRSPYYSQKSKQLQHDKLAYRMIDDTDNPLRPFLIATCKEILCDKDFTRFAEAVTRQLFDTNDDVHHLRELSALPSNGKLKLQQPIQPTNRTNVL</sequence>
<dbReference type="AlphaFoldDB" id="A0A9P8E9A5"/>
<dbReference type="Proteomes" id="UP000779574">
    <property type="component" value="Unassembled WGS sequence"/>
</dbReference>